<comment type="similarity">
    <text evidence="2">Belongs to the cytidine and deoxycytidylate deaminase family.</text>
</comment>
<dbReference type="FunFam" id="3.40.140.10:FF:000006">
    <property type="entry name" value="Cytidine deaminase"/>
    <property type="match status" value="1"/>
</dbReference>
<feature type="region of interest" description="Disordered" evidence="6">
    <location>
        <begin position="1"/>
        <end position="23"/>
    </location>
</feature>
<reference evidence="8 9" key="1">
    <citation type="submission" date="2020-12" db="EMBL/GenBank/DDBJ databases">
        <title>Concerted genomic and epigenomic changes stabilize Arabidopsis allopolyploids.</title>
        <authorList>
            <person name="Chen Z."/>
        </authorList>
    </citation>
    <scope>NUCLEOTIDE SEQUENCE [LARGE SCALE GENOMIC DNA]</scope>
    <source>
        <strain evidence="8">Allo738</strain>
        <tissue evidence="8">Leaf</tissue>
    </source>
</reference>
<sequence length="497" mass="55808">MAQPPNPYAALTPTEAESSGPFEPETLLPLINRALPLAQALPSQSPLVAVGRGSSGRTFLGVNVELPGLSPLHSIHAGQFLVVHLALNNERTLNCLAFSSNGSYFDPPCPHCCQLLQEIRNASSTKLLITDPSRQRDMSLSTYLPQKYFSLYNEVPKYFFARLLDENRNNGLTLINPNPIRDCLDSEICNHLGCRALKAANRSYAPYSKSPSGVALMDFQGRVYSGWSIESVANPILGAAQAALVDFMTNGGGHEFNNIVRGFLVEKRDAKLSHLATAREILNKIAHFSFILRVLHCQDINSKRRRNIHHGTIYKTGDEKTLKFILSVNYKDMEAVDEPPMRKRKVAELMHAVDPSNDSRFTFQTRVTRATCQKDEDLRILTEVCTGDKTKRWNDEAIDGFYKGYLPKWISDDILMPCRDMRLESVPLQIMKVIVETREAVESNEKLMAGNAIFYISFKYLNAPHGPPQYHRAIVRRTVDGIPGHVSLELKCWLHDL</sequence>
<evidence type="ECO:0000259" key="7">
    <source>
        <dbReference type="PROSITE" id="PS51747"/>
    </source>
</evidence>
<keyword evidence="9" id="KW-1185">Reference proteome</keyword>
<dbReference type="NCBIfam" id="TIGR01355">
    <property type="entry name" value="cyt_deam_dimer"/>
    <property type="match status" value="1"/>
</dbReference>
<dbReference type="Proteomes" id="UP000694240">
    <property type="component" value="Chromosome 4"/>
</dbReference>
<evidence type="ECO:0000256" key="2">
    <source>
        <dbReference type="ARBA" id="ARBA00006576"/>
    </source>
</evidence>
<evidence type="ECO:0000256" key="5">
    <source>
        <dbReference type="ARBA" id="ARBA00022833"/>
    </source>
</evidence>
<dbReference type="PANTHER" id="PTHR11644:SF28">
    <property type="entry name" value="CYTIDINE DEAMINASE 8-RELATED"/>
    <property type="match status" value="1"/>
</dbReference>
<dbReference type="InterPro" id="IPR006263">
    <property type="entry name" value="Cyt_deam_dimer"/>
</dbReference>
<keyword evidence="4" id="KW-0479">Metal-binding</keyword>
<comment type="cofactor">
    <cofactor evidence="1">
        <name>Zn(2+)</name>
        <dbReference type="ChEBI" id="CHEBI:29105"/>
    </cofactor>
</comment>
<dbReference type="Pfam" id="PF08211">
    <property type="entry name" value="dCMP_cyt_deam_2"/>
    <property type="match status" value="1"/>
</dbReference>
<evidence type="ECO:0000313" key="8">
    <source>
        <dbReference type="EMBL" id="KAG7617796.1"/>
    </source>
</evidence>
<dbReference type="InterPro" id="IPR013171">
    <property type="entry name" value="Cyd/dCyd_deaminase_Zn-bd"/>
</dbReference>
<evidence type="ECO:0000256" key="4">
    <source>
        <dbReference type="ARBA" id="ARBA00022723"/>
    </source>
</evidence>
<name>A0A8T2E3W6_9BRAS</name>
<dbReference type="Pfam" id="PF04776">
    <property type="entry name" value="protein_MS5"/>
    <property type="match status" value="1"/>
</dbReference>
<dbReference type="EMBL" id="JAEFBK010000004">
    <property type="protein sequence ID" value="KAG7617796.1"/>
    <property type="molecule type" value="Genomic_DNA"/>
</dbReference>
<dbReference type="InterPro" id="IPR006462">
    <property type="entry name" value="MS5"/>
</dbReference>
<comment type="subunit">
    <text evidence="3">Homodimer.</text>
</comment>
<comment type="caution">
    <text evidence="8">The sequence shown here is derived from an EMBL/GenBank/DDBJ whole genome shotgun (WGS) entry which is preliminary data.</text>
</comment>
<dbReference type="GO" id="GO:0005829">
    <property type="term" value="C:cytosol"/>
    <property type="evidence" value="ECO:0007669"/>
    <property type="project" value="UniProtKB-ARBA"/>
</dbReference>
<evidence type="ECO:0000256" key="6">
    <source>
        <dbReference type="SAM" id="MobiDB-lite"/>
    </source>
</evidence>
<accession>A0A8T2E3W6</accession>
<evidence type="ECO:0000256" key="1">
    <source>
        <dbReference type="ARBA" id="ARBA00001947"/>
    </source>
</evidence>
<evidence type="ECO:0000313" key="9">
    <source>
        <dbReference type="Proteomes" id="UP000694240"/>
    </source>
</evidence>
<organism evidence="8 9">
    <name type="scientific">Arabidopsis thaliana x Arabidopsis arenosa</name>
    <dbReference type="NCBI Taxonomy" id="1240361"/>
    <lineage>
        <taxon>Eukaryota</taxon>
        <taxon>Viridiplantae</taxon>
        <taxon>Streptophyta</taxon>
        <taxon>Embryophyta</taxon>
        <taxon>Tracheophyta</taxon>
        <taxon>Spermatophyta</taxon>
        <taxon>Magnoliopsida</taxon>
        <taxon>eudicotyledons</taxon>
        <taxon>Gunneridae</taxon>
        <taxon>Pentapetalae</taxon>
        <taxon>rosids</taxon>
        <taxon>malvids</taxon>
        <taxon>Brassicales</taxon>
        <taxon>Brassicaceae</taxon>
        <taxon>Camelineae</taxon>
        <taxon>Arabidopsis</taxon>
    </lineage>
</organism>
<dbReference type="PROSITE" id="PS51747">
    <property type="entry name" value="CYT_DCMP_DEAMINASES_2"/>
    <property type="match status" value="2"/>
</dbReference>
<dbReference type="GO" id="GO:0042803">
    <property type="term" value="F:protein homodimerization activity"/>
    <property type="evidence" value="ECO:0007669"/>
    <property type="project" value="UniProtKB-ARBA"/>
</dbReference>
<dbReference type="CDD" id="cd01283">
    <property type="entry name" value="cytidine_deaminase"/>
    <property type="match status" value="2"/>
</dbReference>
<dbReference type="InterPro" id="IPR002125">
    <property type="entry name" value="CMP_dCMP_dom"/>
</dbReference>
<dbReference type="InterPro" id="IPR050202">
    <property type="entry name" value="Cyt/Deoxycyt_deaminase"/>
</dbReference>
<dbReference type="FunFam" id="3.40.140.10:FF:000145">
    <property type="entry name" value="Probable inactive cytidine deaminase 4"/>
    <property type="match status" value="1"/>
</dbReference>
<feature type="domain" description="CMP/dCMP-type deaminase" evidence="7">
    <location>
        <begin position="187"/>
        <end position="308"/>
    </location>
</feature>
<dbReference type="GO" id="GO:0004126">
    <property type="term" value="F:cytidine deaminase activity"/>
    <property type="evidence" value="ECO:0007669"/>
    <property type="project" value="InterPro"/>
</dbReference>
<dbReference type="GO" id="GO:0008270">
    <property type="term" value="F:zinc ion binding"/>
    <property type="evidence" value="ECO:0007669"/>
    <property type="project" value="InterPro"/>
</dbReference>
<protein>
    <submittedName>
        <fullName evidence="8">Cytidine and deoxycytidylate deaminase domain</fullName>
    </submittedName>
</protein>
<feature type="domain" description="CMP/dCMP-type deaminase" evidence="7">
    <location>
        <begin position="22"/>
        <end position="151"/>
    </location>
</feature>
<dbReference type="GO" id="GO:0046135">
    <property type="term" value="P:pyrimidine nucleoside catabolic process"/>
    <property type="evidence" value="ECO:0007669"/>
    <property type="project" value="UniProtKB-ARBA"/>
</dbReference>
<evidence type="ECO:0000256" key="3">
    <source>
        <dbReference type="ARBA" id="ARBA00011738"/>
    </source>
</evidence>
<dbReference type="AlphaFoldDB" id="A0A8T2E3W6"/>
<keyword evidence="5" id="KW-0862">Zinc</keyword>
<gene>
    <name evidence="8" type="ORF">ISN45_At04g031300</name>
</gene>
<dbReference type="PANTHER" id="PTHR11644">
    <property type="entry name" value="CYTIDINE DEAMINASE"/>
    <property type="match status" value="1"/>
</dbReference>
<proteinExistence type="inferred from homology"/>